<sequence length="45" mass="5243">MRSLFLVPKLSGRVKCKIALIGYVREKAYKKNVFDTLFCFKPGNY</sequence>
<gene>
    <name evidence="1" type="ORF">KsCSTR_40570</name>
</gene>
<dbReference type="AlphaFoldDB" id="A0A6G7GV37"/>
<organism evidence="1 2">
    <name type="scientific">Kuenenia stuttgartiensis</name>
    <dbReference type="NCBI Taxonomy" id="174633"/>
    <lineage>
        <taxon>Bacteria</taxon>
        <taxon>Pseudomonadati</taxon>
        <taxon>Planctomycetota</taxon>
        <taxon>Candidatus Brocadiia</taxon>
        <taxon>Candidatus Brocadiales</taxon>
        <taxon>Candidatus Brocadiaceae</taxon>
        <taxon>Candidatus Kuenenia</taxon>
    </lineage>
</organism>
<proteinExistence type="predicted"/>
<dbReference type="Proteomes" id="UP000501926">
    <property type="component" value="Chromosome"/>
</dbReference>
<evidence type="ECO:0000313" key="2">
    <source>
        <dbReference type="Proteomes" id="UP000501926"/>
    </source>
</evidence>
<dbReference type="EMBL" id="CP049055">
    <property type="protein sequence ID" value="QII13436.1"/>
    <property type="molecule type" value="Genomic_DNA"/>
</dbReference>
<accession>A0A6G7GV37</accession>
<reference evidence="1 2" key="1">
    <citation type="submission" date="2020-02" db="EMBL/GenBank/DDBJ databases">
        <title>Newly sequenced genome of strain CSTR1 showed variability in Candidatus Kuenenia stuttgartiensis genomes.</title>
        <authorList>
            <person name="Ding C."/>
            <person name="Adrian L."/>
        </authorList>
    </citation>
    <scope>NUCLEOTIDE SEQUENCE [LARGE SCALE GENOMIC DNA]</scope>
    <source>
        <strain evidence="1 2">CSTR1</strain>
    </source>
</reference>
<name>A0A6G7GV37_KUEST</name>
<protein>
    <submittedName>
        <fullName evidence="1">Uncharacterized protein</fullName>
    </submittedName>
</protein>
<evidence type="ECO:0000313" key="1">
    <source>
        <dbReference type="EMBL" id="QII13436.1"/>
    </source>
</evidence>